<sequence>MAALMARLRSPLVAVVKEGGLVGVITASRVLAAALRP</sequence>
<dbReference type="Proteomes" id="UP000020825">
    <property type="component" value="Unassembled WGS sequence"/>
</dbReference>
<protein>
    <submittedName>
        <fullName evidence="1">Putative cBS domain protein</fullName>
    </submittedName>
</protein>
<dbReference type="AlphaFoldDB" id="X8CJ24"/>
<reference evidence="1 2" key="1">
    <citation type="submission" date="2013-12" db="EMBL/GenBank/DDBJ databases">
        <authorList>
            <person name="Zelazny A."/>
            <person name="Olivier K."/>
            <person name="Holland S."/>
            <person name="Lenaerts A."/>
            <person name="Ordway D."/>
            <person name="DeGroote M.A."/>
            <person name="Parker T."/>
            <person name="Sizemore C."/>
            <person name="Tallon L.J."/>
            <person name="Sadzewicz L.K."/>
            <person name="Sengamalay N."/>
            <person name="Fraser C.M."/>
            <person name="Hine E."/>
            <person name="Shefchek K.A."/>
            <person name="Das S.P."/>
            <person name="Tettelin H."/>
        </authorList>
    </citation>
    <scope>NUCLEOTIDE SEQUENCE [LARGE SCALE GENOMIC DNA]</scope>
    <source>
        <strain evidence="1 2">1956</strain>
    </source>
</reference>
<dbReference type="Gene3D" id="3.10.580.10">
    <property type="entry name" value="CBS-domain"/>
    <property type="match status" value="1"/>
</dbReference>
<dbReference type="SUPFAM" id="SSF54631">
    <property type="entry name" value="CBS-domain pair"/>
    <property type="match status" value="1"/>
</dbReference>
<organism evidence="1 2">
    <name type="scientific">Mycobacterium intracellulare 1956</name>
    <dbReference type="NCBI Taxonomy" id="1299331"/>
    <lineage>
        <taxon>Bacteria</taxon>
        <taxon>Bacillati</taxon>
        <taxon>Actinomycetota</taxon>
        <taxon>Actinomycetes</taxon>
        <taxon>Mycobacteriales</taxon>
        <taxon>Mycobacteriaceae</taxon>
        <taxon>Mycobacterium</taxon>
        <taxon>Mycobacterium avium complex (MAC)</taxon>
    </lineage>
</organism>
<accession>X8CJ24</accession>
<dbReference type="PATRIC" id="fig|1299331.3.peg.3502"/>
<comment type="caution">
    <text evidence="1">The sequence shown here is derived from an EMBL/GenBank/DDBJ whole genome shotgun (WGS) entry which is preliminary data.</text>
</comment>
<gene>
    <name evidence="1" type="ORF">I550_3593</name>
</gene>
<dbReference type="EMBL" id="JAOG01000002">
    <property type="protein sequence ID" value="EUA55438.1"/>
    <property type="molecule type" value="Genomic_DNA"/>
</dbReference>
<evidence type="ECO:0000313" key="1">
    <source>
        <dbReference type="EMBL" id="EUA55438.1"/>
    </source>
</evidence>
<dbReference type="InterPro" id="IPR046342">
    <property type="entry name" value="CBS_dom_sf"/>
</dbReference>
<name>X8CJ24_MYCIT</name>
<evidence type="ECO:0000313" key="2">
    <source>
        <dbReference type="Proteomes" id="UP000020825"/>
    </source>
</evidence>
<proteinExistence type="predicted"/>